<dbReference type="Pfam" id="PF01170">
    <property type="entry name" value="UPF0020"/>
    <property type="match status" value="1"/>
</dbReference>
<feature type="domain" description="RlmL ferredoxin-like" evidence="4">
    <location>
        <begin position="7"/>
        <end position="61"/>
    </location>
</feature>
<dbReference type="GO" id="GO:0070043">
    <property type="term" value="F:rRNA (guanine-N7-)-methyltransferase activity"/>
    <property type="evidence" value="ECO:0007669"/>
    <property type="project" value="TreeGrafter"/>
</dbReference>
<dbReference type="PANTHER" id="PTHR47313:SF1">
    <property type="entry name" value="RIBOSOMAL RNA LARGE SUBUNIT METHYLTRANSFERASE K_L"/>
    <property type="match status" value="1"/>
</dbReference>
<dbReference type="AlphaFoldDB" id="A0A1I5YNM0"/>
<dbReference type="Gene3D" id="3.40.50.150">
    <property type="entry name" value="Vaccinia Virus protein VP39"/>
    <property type="match status" value="1"/>
</dbReference>
<evidence type="ECO:0000313" key="6">
    <source>
        <dbReference type="Proteomes" id="UP000243106"/>
    </source>
</evidence>
<sequence>MNDSLDIFLVTAPGLEHFLGEEAREAGFKVTANLAGGVSIKGGWSEVRRANLTLRGATRVLVRLARFPVANTAELDNRLRHLPWSDWLRRDVPVRADVSCRASKIYHEGDAKNRIERAIAMATGAETGAGALVAIKARIEENVCTLSVDTSGTSLHKRGTKEEVNKAPMRETLASLFLRAAGFDGSEPVCDPMCGSGTFILEAAERAAGLLPGRGRDFAYEYLATFDPADREDVPQGWKSPPPHRFQGSDRDAGAIAMSRANAERAGIADLCTFETLPISEASPPDGPPGLVIVNPPYGHRIGAKSPLFPLYAAFGTRMKAAFPGWRIGLVNSEAGLAKATGLPFGKPGPHVDHGGTKVRLWQTKPL</sequence>
<dbReference type="STRING" id="93684.SAMN05421853_106110"/>
<dbReference type="GO" id="GO:0008990">
    <property type="term" value="F:rRNA (guanine-N2-)-methyltransferase activity"/>
    <property type="evidence" value="ECO:0007669"/>
    <property type="project" value="TreeGrafter"/>
</dbReference>
<evidence type="ECO:0000259" key="3">
    <source>
        <dbReference type="Pfam" id="PF01170"/>
    </source>
</evidence>
<evidence type="ECO:0000256" key="1">
    <source>
        <dbReference type="ARBA" id="ARBA00022603"/>
    </source>
</evidence>
<dbReference type="CDD" id="cd11715">
    <property type="entry name" value="THUMP_AdoMetMT"/>
    <property type="match status" value="1"/>
</dbReference>
<dbReference type="InterPro" id="IPR054170">
    <property type="entry name" value="RlmL_1st"/>
</dbReference>
<proteinExistence type="predicted"/>
<name>A0A1I5YNM0_9RHOB</name>
<dbReference type="InterPro" id="IPR029063">
    <property type="entry name" value="SAM-dependent_MTases_sf"/>
</dbReference>
<evidence type="ECO:0000256" key="2">
    <source>
        <dbReference type="ARBA" id="ARBA00022679"/>
    </source>
</evidence>
<reference evidence="6" key="1">
    <citation type="submission" date="2016-10" db="EMBL/GenBank/DDBJ databases">
        <authorList>
            <person name="Varghese N."/>
            <person name="Submissions S."/>
        </authorList>
    </citation>
    <scope>NUCLEOTIDE SEQUENCE [LARGE SCALE GENOMIC DNA]</scope>
    <source>
        <strain evidence="6">JCM 10271</strain>
    </source>
</reference>
<feature type="domain" description="Ribosomal RNA large subunit methyltransferase K/L-like methyltransferase" evidence="3">
    <location>
        <begin position="158"/>
        <end position="340"/>
    </location>
</feature>
<evidence type="ECO:0000313" key="5">
    <source>
        <dbReference type="EMBL" id="SFQ45665.1"/>
    </source>
</evidence>
<dbReference type="RefSeq" id="WP_093011421.1">
    <property type="nucleotide sequence ID" value="NZ_FOXV01000006.1"/>
</dbReference>
<dbReference type="Pfam" id="PF22020">
    <property type="entry name" value="RlmL_1st"/>
    <property type="match status" value="1"/>
</dbReference>
<keyword evidence="6" id="KW-1185">Reference proteome</keyword>
<organism evidence="5 6">
    <name type="scientific">Roseivivax halotolerans</name>
    <dbReference type="NCBI Taxonomy" id="93684"/>
    <lineage>
        <taxon>Bacteria</taxon>
        <taxon>Pseudomonadati</taxon>
        <taxon>Pseudomonadota</taxon>
        <taxon>Alphaproteobacteria</taxon>
        <taxon>Rhodobacterales</taxon>
        <taxon>Roseobacteraceae</taxon>
        <taxon>Roseivivax</taxon>
    </lineage>
</organism>
<keyword evidence="2" id="KW-0808">Transferase</keyword>
<accession>A0A1I5YNM0</accession>
<dbReference type="Proteomes" id="UP000243106">
    <property type="component" value="Unassembled WGS sequence"/>
</dbReference>
<protein>
    <submittedName>
        <fullName evidence="5">Putative N6-adenine-specific DNA methylase</fullName>
    </submittedName>
</protein>
<dbReference type="PROSITE" id="PS01261">
    <property type="entry name" value="UPF0020"/>
    <property type="match status" value="1"/>
</dbReference>
<dbReference type="PANTHER" id="PTHR47313">
    <property type="entry name" value="RIBOSOMAL RNA LARGE SUBUNIT METHYLTRANSFERASE K/L"/>
    <property type="match status" value="1"/>
</dbReference>
<dbReference type="EMBL" id="FOXV01000006">
    <property type="protein sequence ID" value="SFQ45665.1"/>
    <property type="molecule type" value="Genomic_DNA"/>
</dbReference>
<dbReference type="InterPro" id="IPR053943">
    <property type="entry name" value="RlmKL-like_Mtase_CS"/>
</dbReference>
<gene>
    <name evidence="5" type="ORF">SAMN05421853_106110</name>
</gene>
<evidence type="ECO:0000259" key="4">
    <source>
        <dbReference type="Pfam" id="PF22020"/>
    </source>
</evidence>
<dbReference type="SUPFAM" id="SSF53335">
    <property type="entry name" value="S-adenosyl-L-methionine-dependent methyltransferases"/>
    <property type="match status" value="1"/>
</dbReference>
<keyword evidence="1 5" id="KW-0489">Methyltransferase</keyword>
<dbReference type="InterPro" id="IPR000241">
    <property type="entry name" value="RlmKL-like_Mtase"/>
</dbReference>
<dbReference type="Gene3D" id="3.30.2130.30">
    <property type="match status" value="1"/>
</dbReference>